<evidence type="ECO:0000256" key="1">
    <source>
        <dbReference type="ARBA" id="ARBA00022723"/>
    </source>
</evidence>
<protein>
    <recommendedName>
        <fullName evidence="4">HMA domain-containing protein</fullName>
    </recommendedName>
</protein>
<dbReference type="Proteomes" id="UP000822688">
    <property type="component" value="Chromosome 8"/>
</dbReference>
<proteinExistence type="predicted"/>
<dbReference type="AlphaFoldDB" id="A0A8T0H035"/>
<dbReference type="PANTHER" id="PTHR22814:SF336">
    <property type="entry name" value="HEAVY METAL-ASSOCIATED ISOPRENYLATED PLANT PROTEIN 23"/>
    <property type="match status" value="1"/>
</dbReference>
<dbReference type="SUPFAM" id="SSF55008">
    <property type="entry name" value="HMA, heavy metal-associated domain"/>
    <property type="match status" value="1"/>
</dbReference>
<dbReference type="Gene3D" id="3.30.70.100">
    <property type="match status" value="1"/>
</dbReference>
<comment type="caution">
    <text evidence="2">The sequence shown here is derived from an EMBL/GenBank/DDBJ whole genome shotgun (WGS) entry which is preliminary data.</text>
</comment>
<reference evidence="2" key="1">
    <citation type="submission" date="2020-06" db="EMBL/GenBank/DDBJ databases">
        <title>WGS assembly of Ceratodon purpureus strain R40.</title>
        <authorList>
            <person name="Carey S.B."/>
            <person name="Jenkins J."/>
            <person name="Shu S."/>
            <person name="Lovell J.T."/>
            <person name="Sreedasyam A."/>
            <person name="Maumus F."/>
            <person name="Tiley G.P."/>
            <person name="Fernandez-Pozo N."/>
            <person name="Barry K."/>
            <person name="Chen C."/>
            <person name="Wang M."/>
            <person name="Lipzen A."/>
            <person name="Daum C."/>
            <person name="Saski C.A."/>
            <person name="Payton A.C."/>
            <person name="Mcbreen J.C."/>
            <person name="Conrad R.E."/>
            <person name="Kollar L.M."/>
            <person name="Olsson S."/>
            <person name="Huttunen S."/>
            <person name="Landis J.B."/>
            <person name="Wickett N.J."/>
            <person name="Johnson M.G."/>
            <person name="Rensing S.A."/>
            <person name="Grimwood J."/>
            <person name="Schmutz J."/>
            <person name="Mcdaniel S.F."/>
        </authorList>
    </citation>
    <scope>NUCLEOTIDE SEQUENCE</scope>
    <source>
        <strain evidence="2">R40</strain>
    </source>
</reference>
<evidence type="ECO:0000313" key="2">
    <source>
        <dbReference type="EMBL" id="KAG0564065.1"/>
    </source>
</evidence>
<dbReference type="InterPro" id="IPR036163">
    <property type="entry name" value="HMA_dom_sf"/>
</dbReference>
<gene>
    <name evidence="2" type="ORF">KC19_8G080200</name>
</gene>
<dbReference type="GO" id="GO:0046872">
    <property type="term" value="F:metal ion binding"/>
    <property type="evidence" value="ECO:0007669"/>
    <property type="project" value="UniProtKB-KW"/>
</dbReference>
<name>A0A8T0H035_CERPU</name>
<sequence length="202" mass="24041">MASMTELFYGDQDPTWSFSTFYDYNDHNGRHEVDPQYTQDYITRYMQPPIEIKCCSRCEDRLRVALRNIPGVDNVVSTHNNKKLIVTGSADNNTIHYALKHIQKRHRHFLPQKLHNPFRLLFPRHSHSRYTPSWNNTMHTSSYNHNNSYAHNYDSDKWKYDSKYGHGYDQGPQHHYKPGSLRQILFDSRRSSHHSHSGYSYH</sequence>
<keyword evidence="3" id="KW-1185">Reference proteome</keyword>
<evidence type="ECO:0008006" key="4">
    <source>
        <dbReference type="Google" id="ProtNLM"/>
    </source>
</evidence>
<keyword evidence="1" id="KW-0479">Metal-binding</keyword>
<dbReference type="EMBL" id="CM026429">
    <property type="protein sequence ID" value="KAG0564065.1"/>
    <property type="molecule type" value="Genomic_DNA"/>
</dbReference>
<organism evidence="2 3">
    <name type="scientific">Ceratodon purpureus</name>
    <name type="common">Fire moss</name>
    <name type="synonym">Dicranum purpureum</name>
    <dbReference type="NCBI Taxonomy" id="3225"/>
    <lineage>
        <taxon>Eukaryota</taxon>
        <taxon>Viridiplantae</taxon>
        <taxon>Streptophyta</taxon>
        <taxon>Embryophyta</taxon>
        <taxon>Bryophyta</taxon>
        <taxon>Bryophytina</taxon>
        <taxon>Bryopsida</taxon>
        <taxon>Dicranidae</taxon>
        <taxon>Pseudoditrichales</taxon>
        <taxon>Ditrichaceae</taxon>
        <taxon>Ceratodon</taxon>
    </lineage>
</organism>
<evidence type="ECO:0000313" key="3">
    <source>
        <dbReference type="Proteomes" id="UP000822688"/>
    </source>
</evidence>
<accession>A0A8T0H035</accession>
<dbReference type="PANTHER" id="PTHR22814">
    <property type="entry name" value="COPPER TRANSPORT PROTEIN ATOX1-RELATED"/>
    <property type="match status" value="1"/>
</dbReference>